<dbReference type="EMBL" id="DS231718">
    <property type="protein sequence ID" value="KNB16377.1"/>
    <property type="molecule type" value="Genomic_DNA"/>
</dbReference>
<reference evidence="1" key="1">
    <citation type="submission" date="2007-04" db="EMBL/GenBank/DDBJ databases">
        <authorList>
            <consortium name="The Broad Institute Genome Sequencing Platform"/>
            <person name="Birren B."/>
            <person name="Lander E."/>
            <person name="Galagan J."/>
            <person name="Nusbaum C."/>
            <person name="Devon K."/>
            <person name="Ma L.-J."/>
            <person name="Jaffe D."/>
            <person name="Butler J."/>
            <person name="Alvarez P."/>
            <person name="Gnerre S."/>
            <person name="Grabherr M."/>
            <person name="Kleber M."/>
            <person name="Mauceli E."/>
            <person name="Brockman W."/>
            <person name="MacCallum I.A."/>
            <person name="Young S."/>
            <person name="LaButti K."/>
            <person name="DeCaprio D."/>
            <person name="Crawford M."/>
            <person name="Koehrsen M."/>
            <person name="Engels R."/>
            <person name="Montgomery P."/>
            <person name="Pearson M."/>
            <person name="Howarth C."/>
            <person name="Larson L."/>
            <person name="White J."/>
            <person name="O'Leary S."/>
            <person name="Kodira C."/>
            <person name="Zeng Q."/>
            <person name="Yandava C."/>
            <person name="Alvarado L."/>
            <person name="Kistler C."/>
            <person name="Shim W.-B."/>
            <person name="Kang S."/>
            <person name="Woloshuk C."/>
        </authorList>
    </citation>
    <scope>NUCLEOTIDE SEQUENCE</scope>
    <source>
        <strain evidence="1">4287</strain>
    </source>
</reference>
<dbReference type="GeneID" id="28955902"/>
<sequence length="191" mass="21641">MAALAPALPAPKDWPNGQPYNVVTNTVFEELERQGVVLREACHFAPIEAYHVKDEYMWIPRNEKIWCIPGTEEDIEVMTGCTLAFAGMFLSLQPHLFIYQSPTSCTNEARCVTALIKTNGDKGTPEIVGYDKGKDHEMWVDLDWNDYDGRADLGGFPTKIIDQYGHITRIMPKERPVVLPVPRDYLAPTRM</sequence>
<accession>A0A0J9WTP2</accession>
<dbReference type="AlphaFoldDB" id="A0A0J9WTP2"/>
<name>A0A0J9WTP2_FUSO4</name>
<dbReference type="RefSeq" id="XP_018254422.1">
    <property type="nucleotide sequence ID" value="XM_018394825.1"/>
</dbReference>
<evidence type="ECO:0000313" key="2">
    <source>
        <dbReference type="Proteomes" id="UP000009097"/>
    </source>
</evidence>
<gene>
    <name evidence="1" type="ORF">FOXG_14764</name>
</gene>
<dbReference type="Proteomes" id="UP000009097">
    <property type="component" value="Unassembled WGS sequence"/>
</dbReference>
<proteinExistence type="predicted"/>
<dbReference type="OrthoDB" id="5095320at2759"/>
<dbReference type="VEuPathDB" id="FungiDB:FOXG_14764"/>
<organism evidence="1 2">
    <name type="scientific">Fusarium oxysporum f. sp. lycopersici (strain 4287 / CBS 123668 / FGSC 9935 / NRRL 34936)</name>
    <name type="common">Fusarium vascular wilt of tomato</name>
    <dbReference type="NCBI Taxonomy" id="426428"/>
    <lineage>
        <taxon>Eukaryota</taxon>
        <taxon>Fungi</taxon>
        <taxon>Dikarya</taxon>
        <taxon>Ascomycota</taxon>
        <taxon>Pezizomycotina</taxon>
        <taxon>Sordariomycetes</taxon>
        <taxon>Hypocreomycetidae</taxon>
        <taxon>Hypocreales</taxon>
        <taxon>Nectriaceae</taxon>
        <taxon>Fusarium</taxon>
        <taxon>Fusarium oxysporum species complex</taxon>
    </lineage>
</organism>
<dbReference type="KEGG" id="fox:FOXG_14764"/>
<reference evidence="1" key="2">
    <citation type="journal article" date="2010" name="Nature">
        <title>Comparative genomics reveals mobile pathogenicity chromosomes in Fusarium.</title>
        <authorList>
            <person name="Ma L.J."/>
            <person name="van der Does H.C."/>
            <person name="Borkovich K.A."/>
            <person name="Coleman J.J."/>
            <person name="Daboussi M.J."/>
            <person name="Di Pietro A."/>
            <person name="Dufresne M."/>
            <person name="Freitag M."/>
            <person name="Grabherr M."/>
            <person name="Henrissat B."/>
            <person name="Houterman P.M."/>
            <person name="Kang S."/>
            <person name="Shim W.B."/>
            <person name="Woloshuk C."/>
            <person name="Xie X."/>
            <person name="Xu J.R."/>
            <person name="Antoniw J."/>
            <person name="Baker S.E."/>
            <person name="Bluhm B.H."/>
            <person name="Breakspear A."/>
            <person name="Brown D.W."/>
            <person name="Butchko R.A."/>
            <person name="Chapman S."/>
            <person name="Coulson R."/>
            <person name="Coutinho P.M."/>
            <person name="Danchin E.G."/>
            <person name="Diener A."/>
            <person name="Gale L.R."/>
            <person name="Gardiner D.M."/>
            <person name="Goff S."/>
            <person name="Hammond-Kosack K.E."/>
            <person name="Hilburn K."/>
            <person name="Hua-Van A."/>
            <person name="Jonkers W."/>
            <person name="Kazan K."/>
            <person name="Kodira C.D."/>
            <person name="Koehrsen M."/>
            <person name="Kumar L."/>
            <person name="Lee Y.H."/>
            <person name="Li L."/>
            <person name="Manners J.M."/>
            <person name="Miranda-Saavedra D."/>
            <person name="Mukherjee M."/>
            <person name="Park G."/>
            <person name="Park J."/>
            <person name="Park S.Y."/>
            <person name="Proctor R.H."/>
            <person name="Regev A."/>
            <person name="Ruiz-Roldan M.C."/>
            <person name="Sain D."/>
            <person name="Sakthikumar S."/>
            <person name="Sykes S."/>
            <person name="Schwartz D.C."/>
            <person name="Turgeon B.G."/>
            <person name="Wapinski I."/>
            <person name="Yoder O."/>
            <person name="Young S."/>
            <person name="Zeng Q."/>
            <person name="Zhou S."/>
            <person name="Galagan J."/>
            <person name="Cuomo C.A."/>
            <person name="Kistler H.C."/>
            <person name="Rep M."/>
        </authorList>
    </citation>
    <scope>NUCLEOTIDE SEQUENCE [LARGE SCALE GENOMIC DNA]</scope>
    <source>
        <strain evidence="1">4287</strain>
    </source>
</reference>
<evidence type="ECO:0000313" key="1">
    <source>
        <dbReference type="EMBL" id="KNB16377.1"/>
    </source>
</evidence>
<protein>
    <submittedName>
        <fullName evidence="1">Uncharacterized protein</fullName>
    </submittedName>
</protein>